<dbReference type="PIRSF" id="PIRSF000521">
    <property type="entry name" value="Transaminase_4ab_Lys_Orn"/>
    <property type="match status" value="1"/>
</dbReference>
<dbReference type="InterPro" id="IPR049704">
    <property type="entry name" value="Aminotrans_3_PPA_site"/>
</dbReference>
<dbReference type="AlphaFoldDB" id="A0AAW8NFS3"/>
<dbReference type="GO" id="GO:0008483">
    <property type="term" value="F:transaminase activity"/>
    <property type="evidence" value="ECO:0007669"/>
    <property type="project" value="UniProtKB-KW"/>
</dbReference>
<evidence type="ECO:0000313" key="5">
    <source>
        <dbReference type="Proteomes" id="UP001262032"/>
    </source>
</evidence>
<dbReference type="EMBL" id="JAVDWN010000018">
    <property type="protein sequence ID" value="MDR7165716.1"/>
    <property type="molecule type" value="Genomic_DNA"/>
</dbReference>
<dbReference type="InterPro" id="IPR015421">
    <property type="entry name" value="PyrdxlP-dep_Trfase_major"/>
</dbReference>
<dbReference type="PANTHER" id="PTHR43094">
    <property type="entry name" value="AMINOTRANSFERASE"/>
    <property type="match status" value="1"/>
</dbReference>
<dbReference type="Gene3D" id="3.40.640.10">
    <property type="entry name" value="Type I PLP-dependent aspartate aminotransferase-like (Major domain)"/>
    <property type="match status" value="1"/>
</dbReference>
<evidence type="ECO:0000256" key="3">
    <source>
        <dbReference type="RuleBase" id="RU003560"/>
    </source>
</evidence>
<comment type="similarity">
    <text evidence="1 3">Belongs to the class-III pyridoxal-phosphate-dependent aminotransferase family.</text>
</comment>
<gene>
    <name evidence="4" type="ORF">J2X12_003770</name>
</gene>
<proteinExistence type="inferred from homology"/>
<comment type="caution">
    <text evidence="4">The sequence shown here is derived from an EMBL/GenBank/DDBJ whole genome shotgun (WGS) entry which is preliminary data.</text>
</comment>
<evidence type="ECO:0000256" key="2">
    <source>
        <dbReference type="ARBA" id="ARBA00022898"/>
    </source>
</evidence>
<dbReference type="Pfam" id="PF00202">
    <property type="entry name" value="Aminotran_3"/>
    <property type="match status" value="1"/>
</dbReference>
<keyword evidence="4" id="KW-0032">Aminotransferase</keyword>
<dbReference type="Gene3D" id="3.90.1150.10">
    <property type="entry name" value="Aspartate Aminotransferase, domain 1"/>
    <property type="match status" value="1"/>
</dbReference>
<dbReference type="PANTHER" id="PTHR43094:SF1">
    <property type="entry name" value="AMINOTRANSFERASE CLASS-III"/>
    <property type="match status" value="1"/>
</dbReference>
<protein>
    <submittedName>
        <fullName evidence="4">Adenosylmethionine-8-amino-7-oxononanoate aminotransferase</fullName>
    </submittedName>
</protein>
<dbReference type="GO" id="GO:0030170">
    <property type="term" value="F:pyridoxal phosphate binding"/>
    <property type="evidence" value="ECO:0007669"/>
    <property type="project" value="InterPro"/>
</dbReference>
<dbReference type="InterPro" id="IPR015422">
    <property type="entry name" value="PyrdxlP-dep_Trfase_small"/>
</dbReference>
<dbReference type="RefSeq" id="WP_310258367.1">
    <property type="nucleotide sequence ID" value="NZ_JAVDWN010000018.1"/>
</dbReference>
<sequence>MPQNNAMWSAQAHMPTVLADSQTVIVKGDGAYIVTADGQRLLDAAGGLWYANVGHGREEIAEAAAAQLRTLETWHIFGRYANQPALDLANKIATLAPFEDAKVIFTSGGSDSVDMALKLARRHWQLQGQPEKLTVVSRNDSYHGLHAYGTSVAGLSFNRDGFGPGTLIPETLLIDQWDIEAAERTIRAHGGEKIAALITEPVMGVGGVVPPPAGYFERIKELAKEFGFLIIADEVVTAFGRLGTWTASERFNLEPDMITFAKGITSGYLPLGGVIVAPSVSRQFYEGADAPILHQGLTYSGHATVAAVGLKNLEIIEREGLLAHVRDLEPILAEELEGLRSHPGVKAVRHIGLMGGVDLADDVAGLAVVAELERHGVHLRNLPNNILQISPPFIITENELRLIVGSIRAALDTVLAS</sequence>
<keyword evidence="2 3" id="KW-0663">Pyridoxal phosphate</keyword>
<dbReference type="Proteomes" id="UP001262032">
    <property type="component" value="Unassembled WGS sequence"/>
</dbReference>
<keyword evidence="4" id="KW-0808">Transferase</keyword>
<evidence type="ECO:0000256" key="1">
    <source>
        <dbReference type="ARBA" id="ARBA00008954"/>
    </source>
</evidence>
<organism evidence="4 5">
    <name type="scientific">Pseudarthrobacter oxydans</name>
    <name type="common">Arthrobacter oxydans</name>
    <dbReference type="NCBI Taxonomy" id="1671"/>
    <lineage>
        <taxon>Bacteria</taxon>
        <taxon>Bacillati</taxon>
        <taxon>Actinomycetota</taxon>
        <taxon>Actinomycetes</taxon>
        <taxon>Micrococcales</taxon>
        <taxon>Micrococcaceae</taxon>
        <taxon>Pseudarthrobacter</taxon>
    </lineage>
</organism>
<dbReference type="SUPFAM" id="SSF53383">
    <property type="entry name" value="PLP-dependent transferases"/>
    <property type="match status" value="1"/>
</dbReference>
<dbReference type="InterPro" id="IPR005814">
    <property type="entry name" value="Aminotrans_3"/>
</dbReference>
<name>A0AAW8NFS3_PSEOX</name>
<dbReference type="InterPro" id="IPR015424">
    <property type="entry name" value="PyrdxlP-dep_Trfase"/>
</dbReference>
<reference evidence="4" key="1">
    <citation type="submission" date="2023-07" db="EMBL/GenBank/DDBJ databases">
        <title>Sorghum-associated microbial communities from plants grown in Nebraska, USA.</title>
        <authorList>
            <person name="Schachtman D."/>
        </authorList>
    </citation>
    <scope>NUCLEOTIDE SEQUENCE</scope>
    <source>
        <strain evidence="4">BE261</strain>
    </source>
</reference>
<dbReference type="PROSITE" id="PS00600">
    <property type="entry name" value="AA_TRANSFER_CLASS_3"/>
    <property type="match status" value="1"/>
</dbReference>
<accession>A0AAW8NFS3</accession>
<evidence type="ECO:0000313" key="4">
    <source>
        <dbReference type="EMBL" id="MDR7165716.1"/>
    </source>
</evidence>
<dbReference type="CDD" id="cd00610">
    <property type="entry name" value="OAT_like"/>
    <property type="match status" value="1"/>
</dbReference>